<dbReference type="SUPFAM" id="SSF142019">
    <property type="entry name" value="Nqo1 FMN-binding domain-like"/>
    <property type="match status" value="1"/>
</dbReference>
<dbReference type="SUPFAM" id="SSF140490">
    <property type="entry name" value="Nqo1C-terminal domain-like"/>
    <property type="match status" value="1"/>
</dbReference>
<dbReference type="Proteomes" id="UP000286773">
    <property type="component" value="Unassembled WGS sequence"/>
</dbReference>
<dbReference type="InterPro" id="IPR037207">
    <property type="entry name" value="Nuop51_4Fe4S-bd_sf"/>
</dbReference>
<keyword evidence="2" id="KW-0004">4Fe-4S</keyword>
<dbReference type="InterPro" id="IPR001949">
    <property type="entry name" value="NADH-UbQ_OxRdtase_51kDa_CS"/>
</dbReference>
<protein>
    <submittedName>
        <fullName evidence="7">NADH-quinone oxidoreductase subunit F</fullName>
    </submittedName>
</protein>
<keyword evidence="5" id="KW-0411">Iron-sulfur</keyword>
<keyword evidence="3" id="KW-0479">Metal-binding</keyword>
<dbReference type="Gene3D" id="1.20.1440.230">
    <property type="entry name" value="NADH-ubiquinone oxidoreductase 51kDa subunit, iron-sulphur binding domain"/>
    <property type="match status" value="1"/>
</dbReference>
<dbReference type="FunFam" id="3.40.50.11540:FF:000001">
    <property type="entry name" value="NADH dehydrogenase [ubiquinone] flavoprotein 1, mitochondrial"/>
    <property type="match status" value="1"/>
</dbReference>
<comment type="similarity">
    <text evidence="1">Belongs to the complex I 51 kDa subunit family.</text>
</comment>
<keyword evidence="8" id="KW-1185">Reference proteome</keyword>
<evidence type="ECO:0000259" key="6">
    <source>
        <dbReference type="SMART" id="SM00928"/>
    </source>
</evidence>
<proteinExistence type="inferred from homology"/>
<dbReference type="PANTHER" id="PTHR43578">
    <property type="entry name" value="NADH-QUINONE OXIDOREDUCTASE SUBUNIT F"/>
    <property type="match status" value="1"/>
</dbReference>
<dbReference type="InterPro" id="IPR011538">
    <property type="entry name" value="Nuo51_FMN-bd"/>
</dbReference>
<dbReference type="InterPro" id="IPR019575">
    <property type="entry name" value="Nuop51_4Fe4S-bd"/>
</dbReference>
<dbReference type="GO" id="GO:0008137">
    <property type="term" value="F:NADH dehydrogenase (ubiquinone) activity"/>
    <property type="evidence" value="ECO:0007669"/>
    <property type="project" value="InterPro"/>
</dbReference>
<dbReference type="EMBL" id="NGKC01000011">
    <property type="protein sequence ID" value="RSU10700.1"/>
    <property type="molecule type" value="Genomic_DNA"/>
</dbReference>
<dbReference type="GO" id="GO:0046872">
    <property type="term" value="F:metal ion binding"/>
    <property type="evidence" value="ECO:0007669"/>
    <property type="project" value="UniProtKB-KW"/>
</dbReference>
<dbReference type="Pfam" id="PF10589">
    <property type="entry name" value="NADH_4Fe-4S"/>
    <property type="match status" value="1"/>
</dbReference>
<dbReference type="Pfam" id="PF01512">
    <property type="entry name" value="Complex1_51K"/>
    <property type="match status" value="1"/>
</dbReference>
<evidence type="ECO:0000313" key="8">
    <source>
        <dbReference type="Proteomes" id="UP000286773"/>
    </source>
</evidence>
<dbReference type="SMART" id="SM00928">
    <property type="entry name" value="NADH_4Fe-4S"/>
    <property type="match status" value="1"/>
</dbReference>
<dbReference type="GO" id="GO:0051539">
    <property type="term" value="F:4 iron, 4 sulfur cluster binding"/>
    <property type="evidence" value="ECO:0007669"/>
    <property type="project" value="UniProtKB-KW"/>
</dbReference>
<evidence type="ECO:0000256" key="5">
    <source>
        <dbReference type="ARBA" id="ARBA00023014"/>
    </source>
</evidence>
<evidence type="ECO:0000256" key="2">
    <source>
        <dbReference type="ARBA" id="ARBA00022485"/>
    </source>
</evidence>
<dbReference type="PANTHER" id="PTHR43578:SF3">
    <property type="entry name" value="NADH-QUINONE OXIDOREDUCTASE SUBUNIT F"/>
    <property type="match status" value="1"/>
</dbReference>
<evidence type="ECO:0000256" key="4">
    <source>
        <dbReference type="ARBA" id="ARBA00023004"/>
    </source>
</evidence>
<evidence type="ECO:0000313" key="7">
    <source>
        <dbReference type="EMBL" id="RSU10700.1"/>
    </source>
</evidence>
<comment type="caution">
    <text evidence="7">The sequence shown here is derived from an EMBL/GenBank/DDBJ whole genome shotgun (WGS) entry which is preliminary data.</text>
</comment>
<dbReference type="AlphaFoldDB" id="A0A430ARL9"/>
<name>A0A430ARL9_9ENTE</name>
<gene>
    <name evidence="7" type="ORF">CBF27_10145</name>
</gene>
<accession>A0A430ARL9</accession>
<dbReference type="Gene3D" id="3.40.50.11540">
    <property type="entry name" value="NADH-ubiquinone oxidoreductase 51kDa subunit"/>
    <property type="match status" value="1"/>
</dbReference>
<dbReference type="InterPro" id="IPR037225">
    <property type="entry name" value="Nuo51_FMN-bd_sf"/>
</dbReference>
<dbReference type="PROSITE" id="PS00645">
    <property type="entry name" value="COMPLEX1_51K_2"/>
    <property type="match status" value="1"/>
</dbReference>
<evidence type="ECO:0000256" key="1">
    <source>
        <dbReference type="ARBA" id="ARBA00007523"/>
    </source>
</evidence>
<organism evidence="7 8">
    <name type="scientific">Vagococcus acidifermentans</name>
    <dbReference type="NCBI Taxonomy" id="564710"/>
    <lineage>
        <taxon>Bacteria</taxon>
        <taxon>Bacillati</taxon>
        <taxon>Bacillota</taxon>
        <taxon>Bacilli</taxon>
        <taxon>Lactobacillales</taxon>
        <taxon>Enterococcaceae</taxon>
        <taxon>Vagococcus</taxon>
    </lineage>
</organism>
<sequence length="421" mass="45828">MIETNQSVLLKRVDRMTNPASVQEYCRLGGFSALEKAVKTDKEDILTELDKALLRGRGGAAYPLNKKWRHLFHSPNEPKYIVCNADEGEPGTFKDSVLLSKDPLSVIEGMIIAGFVFGSPQGFIYIRGEYREIQQTFQEALDNAEQAGYLGTDILGIAGFNYKITIVSGSGAYVCGENSALLNSIEGKTGRPRVKPPHLADVGLYLKPTLVNNVESFANIPVVLNIGGQAYFEMGTEGGGGTKLICLSGHIKHRGTYEVPLGTPLEEILYDDTYGGGTSTGRPIKFIHFGGQSGPIGTSEQLEGLLYSYDDLWNRELAIGSGALVVVDDSVSIIDYLVNVAEFFAHESCGKCTPCRVGTTRLLELLKKFQRNQAESGDIERMTDMLTHITNLSACGLGQSVSVSMRSGLKGFREEFEAKIS</sequence>
<dbReference type="GO" id="GO:0010181">
    <property type="term" value="F:FMN binding"/>
    <property type="evidence" value="ECO:0007669"/>
    <property type="project" value="InterPro"/>
</dbReference>
<keyword evidence="4" id="KW-0408">Iron</keyword>
<dbReference type="OrthoDB" id="9761899at2"/>
<feature type="domain" description="NADH-ubiquinone oxidoreductase 51kDa subunit iron-sulphur binding" evidence="6">
    <location>
        <begin position="334"/>
        <end position="379"/>
    </location>
</feature>
<dbReference type="Gene3D" id="3.10.20.600">
    <property type="match status" value="1"/>
</dbReference>
<evidence type="ECO:0000256" key="3">
    <source>
        <dbReference type="ARBA" id="ARBA00022723"/>
    </source>
</evidence>
<dbReference type="RefSeq" id="WP_126814228.1">
    <property type="nucleotide sequence ID" value="NZ_NGKC01000011.1"/>
</dbReference>
<dbReference type="SUPFAM" id="SSF142984">
    <property type="entry name" value="Nqo1 middle domain-like"/>
    <property type="match status" value="1"/>
</dbReference>
<reference evidence="7 8" key="1">
    <citation type="submission" date="2017-05" db="EMBL/GenBank/DDBJ databases">
        <title>Vagococcus spp. assemblies.</title>
        <authorList>
            <person name="Gulvik C.A."/>
        </authorList>
    </citation>
    <scope>NUCLEOTIDE SEQUENCE [LARGE SCALE GENOMIC DNA]</scope>
    <source>
        <strain evidence="7 8">LMG 24798</strain>
    </source>
</reference>